<dbReference type="InterPro" id="IPR013083">
    <property type="entry name" value="Znf_RING/FYVE/PHD"/>
</dbReference>
<evidence type="ECO:0008006" key="5">
    <source>
        <dbReference type="Google" id="ProtNLM"/>
    </source>
</evidence>
<dbReference type="EMBL" id="RHLD01000045">
    <property type="protein sequence ID" value="TPP51601.1"/>
    <property type="molecule type" value="Genomic_DNA"/>
</dbReference>
<keyword evidence="2" id="KW-0732">Signal</keyword>
<sequence length="551" mass="58852">MALAFSAGALVFAGASALYSWYTQEKAQRDQGYYCLPPRDGDIAVETGAAVAFKSSFLAASAAADGARETAAKDAPSHSPDALSEGCGVALSGEADGGHPCVCCLERHQSFMFVQCRHICLCEPCLIQLGRAYEDNKLRAHFDGPEGKSRSVTGVAAAAATPWTAAEPSLPTGLTCPIPLAFAAAHPLARLATEKSAAGYRACGSLWAVPGTVGPPPGLCVRRDAVFSSQVAQAQDLHGENSSRWEMSEELMLLSPLCVQSSRVPTCIPSRQGRSGNLAVDGTTCPPQRPLVLPTESSIVVLLHAYREAARELEEETKQANAEQGRRGAATTEPTSAIWQALQPLLWWLESCVRPAQSRLHRECAECRMVDGASDAARRRREAAAKQRTPLNLLKSAASVQWCPHAVVEVGLCGLSNGSPLPAFASLQNPLISRGQPLWGLAQQRRDRWLLELCSLEDVGARTAPTNSVAHAPTGCRHDANDADMQRDEDEPLSRRRGDASSPATRLLASLPVPLLPLHTLDLSLRTDLGSLEDGLSQWAAAFYYCAAFAD</sequence>
<organism evidence="3 4">
    <name type="scientific">Leishmania donovani</name>
    <dbReference type="NCBI Taxonomy" id="5661"/>
    <lineage>
        <taxon>Eukaryota</taxon>
        <taxon>Discoba</taxon>
        <taxon>Euglenozoa</taxon>
        <taxon>Kinetoplastea</taxon>
        <taxon>Metakinetoplastina</taxon>
        <taxon>Trypanosomatida</taxon>
        <taxon>Trypanosomatidae</taxon>
        <taxon>Leishmaniinae</taxon>
        <taxon>Leishmania</taxon>
    </lineage>
</organism>
<evidence type="ECO:0000313" key="3">
    <source>
        <dbReference type="EMBL" id="TPP51601.1"/>
    </source>
</evidence>
<evidence type="ECO:0000256" key="2">
    <source>
        <dbReference type="SAM" id="SignalP"/>
    </source>
</evidence>
<evidence type="ECO:0000313" key="4">
    <source>
        <dbReference type="Proteomes" id="UP000318821"/>
    </source>
</evidence>
<dbReference type="AlphaFoldDB" id="A0A504XS47"/>
<evidence type="ECO:0000256" key="1">
    <source>
        <dbReference type="SAM" id="MobiDB-lite"/>
    </source>
</evidence>
<feature type="region of interest" description="Disordered" evidence="1">
    <location>
        <begin position="465"/>
        <end position="503"/>
    </location>
</feature>
<dbReference type="VEuPathDB" id="TriTrypDB:LdCL_100009900"/>
<dbReference type="VEuPathDB" id="TriTrypDB:LdBPK_100460.1"/>
<dbReference type="Proteomes" id="UP000318821">
    <property type="component" value="Unassembled WGS sequence"/>
</dbReference>
<feature type="compositionally biased region" description="Basic and acidic residues" evidence="1">
    <location>
        <begin position="476"/>
        <end position="499"/>
    </location>
</feature>
<name>A0A504XS47_LEIDO</name>
<dbReference type="Gene3D" id="3.30.40.10">
    <property type="entry name" value="Zinc/RING finger domain, C3HC4 (zinc finger)"/>
    <property type="match status" value="1"/>
</dbReference>
<feature type="signal peptide" evidence="2">
    <location>
        <begin position="1"/>
        <end position="17"/>
    </location>
</feature>
<proteinExistence type="predicted"/>
<accession>A0A504XS47</accession>
<reference evidence="4" key="1">
    <citation type="submission" date="2019-02" db="EMBL/GenBank/DDBJ databases">
        <title>FDA dAtabase for Regulatory Grade micrObial Sequences (FDA-ARGOS): Supporting development and validation of Infectious Disease Dx tests.</title>
        <authorList>
            <person name="Duncan R."/>
            <person name="Fisher C."/>
            <person name="Tallon L."/>
            <person name="Sadzewicz L."/>
            <person name="Sengamalay N."/>
            <person name="Ott S."/>
            <person name="Godinez A."/>
            <person name="Nagaraj S."/>
            <person name="Vavikolanu K."/>
            <person name="Vyas G."/>
            <person name="Nadendla S."/>
            <person name="Aluvathingal J."/>
            <person name="Sichtig H."/>
        </authorList>
    </citation>
    <scope>NUCLEOTIDE SEQUENCE [LARGE SCALE GENOMIC DNA]</scope>
    <source>
        <strain evidence="4">FDAARGOS_360</strain>
    </source>
</reference>
<gene>
    <name evidence="3" type="ORF">CGC20_36100</name>
</gene>
<feature type="chain" id="PRO_5021185421" description="RING-type domain-containing protein" evidence="2">
    <location>
        <begin position="18"/>
        <end position="551"/>
    </location>
</feature>
<dbReference type="VEuPathDB" id="TriTrypDB:LDHU3_10.0640"/>
<protein>
    <recommendedName>
        <fullName evidence="5">RING-type domain-containing protein</fullName>
    </recommendedName>
</protein>
<comment type="caution">
    <text evidence="3">The sequence shown here is derived from an EMBL/GenBank/DDBJ whole genome shotgun (WGS) entry which is preliminary data.</text>
</comment>